<dbReference type="CDD" id="cd18024">
    <property type="entry name" value="DEXHc_Mtr4-like"/>
    <property type="match status" value="1"/>
</dbReference>
<dbReference type="CDD" id="cd13154">
    <property type="entry name" value="KOW_Mtr4"/>
    <property type="match status" value="1"/>
</dbReference>
<dbReference type="OrthoDB" id="64767at2759"/>
<dbReference type="GO" id="GO:0003724">
    <property type="term" value="F:RNA helicase activity"/>
    <property type="evidence" value="ECO:0007669"/>
    <property type="project" value="InterPro"/>
</dbReference>
<dbReference type="SMART" id="SM00490">
    <property type="entry name" value="HELICc"/>
    <property type="match status" value="1"/>
</dbReference>
<dbReference type="FunFam" id="3.40.50.300:FF:000141">
    <property type="entry name" value="ATP-dependent RNA helicase DOB1"/>
    <property type="match status" value="1"/>
</dbReference>
<comment type="subcellular location">
    <subcellularLocation>
        <location evidence="1">Nucleus</location>
    </subcellularLocation>
</comment>
<dbReference type="PIRSF" id="PIRSF005198">
    <property type="entry name" value="Antiviral_helicase_SKI2"/>
    <property type="match status" value="1"/>
</dbReference>
<dbReference type="FunFam" id="1.10.3380.30:FF:000002">
    <property type="entry name" value="superkiller viralicidic activity 2-like 2"/>
    <property type="match status" value="1"/>
</dbReference>
<keyword evidence="3" id="KW-0698">rRNA processing</keyword>
<comment type="similarity">
    <text evidence="2">Belongs to the helicase family. SKI2 subfamily.</text>
</comment>
<feature type="compositionally biased region" description="Basic residues" evidence="9">
    <location>
        <begin position="394"/>
        <end position="405"/>
    </location>
</feature>
<dbReference type="InParanoid" id="A0A4Q1BVJ3"/>
<dbReference type="Proteomes" id="UP000289152">
    <property type="component" value="Unassembled WGS sequence"/>
</dbReference>
<gene>
    <name evidence="12" type="ORF">M231_00497</name>
</gene>
<evidence type="ECO:0000256" key="2">
    <source>
        <dbReference type="ARBA" id="ARBA00010140"/>
    </source>
</evidence>
<dbReference type="GO" id="GO:0003723">
    <property type="term" value="F:RNA binding"/>
    <property type="evidence" value="ECO:0007669"/>
    <property type="project" value="InterPro"/>
</dbReference>
<dbReference type="Pfam" id="PF21408">
    <property type="entry name" value="MTR4-like_stalk"/>
    <property type="match status" value="1"/>
</dbReference>
<dbReference type="Gene3D" id="2.40.30.300">
    <property type="match status" value="1"/>
</dbReference>
<dbReference type="PANTHER" id="PTHR12131:SF7">
    <property type="entry name" value="EXOSOME RNA HELICASE MTR4"/>
    <property type="match status" value="1"/>
</dbReference>
<dbReference type="SMART" id="SM01142">
    <property type="entry name" value="DSHCT"/>
    <property type="match status" value="1"/>
</dbReference>
<feature type="domain" description="Helicase C-terminal" evidence="11">
    <location>
        <begin position="412"/>
        <end position="616"/>
    </location>
</feature>
<keyword evidence="4" id="KW-0547">Nucleotide-binding</keyword>
<dbReference type="Gene3D" id="3.40.50.300">
    <property type="entry name" value="P-loop containing nucleotide triphosphate hydrolases"/>
    <property type="match status" value="2"/>
</dbReference>
<dbReference type="InterPro" id="IPR012961">
    <property type="entry name" value="Ski2/MTR4_C"/>
</dbReference>
<dbReference type="PROSITE" id="PS51192">
    <property type="entry name" value="HELICASE_ATP_BIND_1"/>
    <property type="match status" value="1"/>
</dbReference>
<dbReference type="InterPro" id="IPR001650">
    <property type="entry name" value="Helicase_C-like"/>
</dbReference>
<evidence type="ECO:0000256" key="5">
    <source>
        <dbReference type="ARBA" id="ARBA00022801"/>
    </source>
</evidence>
<evidence type="ECO:0000259" key="11">
    <source>
        <dbReference type="PROSITE" id="PS51194"/>
    </source>
</evidence>
<dbReference type="SUPFAM" id="SSF52540">
    <property type="entry name" value="P-loop containing nucleoside triphosphate hydrolases"/>
    <property type="match status" value="1"/>
</dbReference>
<evidence type="ECO:0000256" key="9">
    <source>
        <dbReference type="SAM" id="MobiDB-lite"/>
    </source>
</evidence>
<dbReference type="STRING" id="5217.A0A4Q1BVJ3"/>
<dbReference type="FunFam" id="3.40.50.300:FF:000083">
    <property type="entry name" value="ATP-dependent RNA helicase DOB1"/>
    <property type="match status" value="1"/>
</dbReference>
<dbReference type="Pfam" id="PF00270">
    <property type="entry name" value="DEAD"/>
    <property type="match status" value="1"/>
</dbReference>
<evidence type="ECO:0000256" key="8">
    <source>
        <dbReference type="ARBA" id="ARBA00023242"/>
    </source>
</evidence>
<dbReference type="Pfam" id="PF13234">
    <property type="entry name" value="MTR4_beta-barrel"/>
    <property type="match status" value="1"/>
</dbReference>
<evidence type="ECO:0000313" key="13">
    <source>
        <dbReference type="Proteomes" id="UP000289152"/>
    </source>
</evidence>
<dbReference type="GO" id="GO:0016787">
    <property type="term" value="F:hydrolase activity"/>
    <property type="evidence" value="ECO:0007669"/>
    <property type="project" value="UniProtKB-KW"/>
</dbReference>
<dbReference type="EMBL" id="SDIL01000003">
    <property type="protein sequence ID" value="RXK42140.1"/>
    <property type="molecule type" value="Genomic_DNA"/>
</dbReference>
<dbReference type="SMART" id="SM00487">
    <property type="entry name" value="DEXDc"/>
    <property type="match status" value="1"/>
</dbReference>
<comment type="caution">
    <text evidence="12">The sequence shown here is derived from an EMBL/GenBank/DDBJ whole genome shotgun (WGS) entry which is preliminary data.</text>
</comment>
<dbReference type="InterPro" id="IPR011545">
    <property type="entry name" value="DEAD/DEAH_box_helicase_dom"/>
</dbReference>
<proteinExistence type="inferred from homology"/>
<sequence>MVELNTYKESNDAGPSTPKSPKLKKQKRKAVKEDIPVAKIPRITSPVGSQDEPMTGSASDKDPMETLEEVDPMAALDNQDEEGKKGGEGVKEEEAAVGPLPVTADEFEQEAEREIEASKGLDGVAVDEGKMKLVHQVRHQVAVPPDYPYIPIAQHKRLDPPARTYKFELDPFQFVATSCIERNESVLVSAHTSAGKTVVAEFAIATCLKEGRRVVYTSPIKALSNQKYREFLETFTDVGLMTGDVTINPTASCLVMTTEILRSMLYRGSEVMREVAWVVFDEVHYMRDKERGVVWEETIILLPHTVRYVFLSATIPNSMEFAEWICQTHQQPCHVVYTDFRPTPLQHYLFPAGSEGIYLVVDERSNFREDNFQKAMAALAAGQGEDSADPNAGKGRKGQKTRKGGALKEKSDIYKIVRLIMTRSLNPVIIFAFSKRECEALALQMSKLEFNTEDESTTVGQVFENAIGGLSEDDRKLPQIEALLPLLKRGIGIHHGGLLPILKEVIEILFQEGLIKCLFATETFSIGLNMPAKTVVFTSVRKFDGKDFRNLSGGEYIQMSGRAGRRGLDARGIVIMMCDEKLEPDIAKSMVKGQADRLDSAFHLGYNMIINLMRVEGVSPEYMLERCFYQFQNSKSVPVLEAQLKKAIAERDSIKIEQEESIKDYYDLRSLLSDKGADFQSVITHPSYSLPFLQSGRLIEVRDGDKDFGWGVVVAYNKVTPPKGRPPVITENDPPQKGYIVDVLIKIASDSTIPRDRSGASILPPPKNDPGVVAIISVLLSTVQSISQFRINLPKMLKGQEEKNVAFKAVNEILRRMPDGPTLLDPIKNMGIQDKSFKDLVKQISLLEQKIQSLEITSSPLLPQLYDAYSRKQRVSEEIRTLKRRINGVHDVLQLEELKARKRVLRRLGFTTHDDVVEMKGRVACEISTGDELMLTEMMFGGVFNPLSPEQCAGLLSCFVFQEKSEAKVRLKEDLAAPLRVLQETARRIAKVSNESGIALVEDEYVQGFKVEMMDAVLQWCKGAKFAEICKLTDIFEGSIIRCFRRLQELLRQMGQAAHAIGNTELEEKFGASLQMLERPNTVVFNPSYVLFSSLHLSPFFLFRTSFLLSITHLTSHRKSFHI</sequence>
<dbReference type="InterPro" id="IPR025696">
    <property type="entry name" value="Beta-barrel_MTR4"/>
</dbReference>
<dbReference type="InterPro" id="IPR016438">
    <property type="entry name" value="SKI2-like"/>
</dbReference>
<dbReference type="InterPro" id="IPR014001">
    <property type="entry name" value="Helicase_ATP-bd"/>
</dbReference>
<accession>A0A4Q1BVJ3</accession>
<evidence type="ECO:0000256" key="1">
    <source>
        <dbReference type="ARBA" id="ARBA00004123"/>
    </source>
</evidence>
<feature type="domain" description="Helicase ATP-binding" evidence="10">
    <location>
        <begin position="177"/>
        <end position="333"/>
    </location>
</feature>
<keyword evidence="13" id="KW-1185">Reference proteome</keyword>
<dbReference type="AlphaFoldDB" id="A0A4Q1BVJ3"/>
<dbReference type="VEuPathDB" id="FungiDB:TREMEDRAFT_63092"/>
<dbReference type="GO" id="GO:0006401">
    <property type="term" value="P:RNA catabolic process"/>
    <property type="evidence" value="ECO:0007669"/>
    <property type="project" value="InterPro"/>
</dbReference>
<dbReference type="FunFam" id="2.40.30.300:FF:000001">
    <property type="entry name" value="Mtr4 exosome RNA helicase"/>
    <property type="match status" value="1"/>
</dbReference>
<dbReference type="InterPro" id="IPR050699">
    <property type="entry name" value="RNA-DNA_Helicase"/>
</dbReference>
<reference evidence="12 13" key="1">
    <citation type="submission" date="2016-06" db="EMBL/GenBank/DDBJ databases">
        <title>Evolution of pathogenesis and genome organization in the Tremellales.</title>
        <authorList>
            <person name="Cuomo C."/>
            <person name="Litvintseva A."/>
            <person name="Heitman J."/>
            <person name="Chen Y."/>
            <person name="Sun S."/>
            <person name="Springer D."/>
            <person name="Dromer F."/>
            <person name="Young S."/>
            <person name="Zeng Q."/>
            <person name="Chapman S."/>
            <person name="Gujja S."/>
            <person name="Saif S."/>
            <person name="Birren B."/>
        </authorList>
    </citation>
    <scope>NUCLEOTIDE SEQUENCE [LARGE SCALE GENOMIC DNA]</scope>
    <source>
        <strain evidence="12 13">ATCC 28783</strain>
    </source>
</reference>
<organism evidence="12 13">
    <name type="scientific">Tremella mesenterica</name>
    <name type="common">Jelly fungus</name>
    <dbReference type="NCBI Taxonomy" id="5217"/>
    <lineage>
        <taxon>Eukaryota</taxon>
        <taxon>Fungi</taxon>
        <taxon>Dikarya</taxon>
        <taxon>Basidiomycota</taxon>
        <taxon>Agaricomycotina</taxon>
        <taxon>Tremellomycetes</taxon>
        <taxon>Tremellales</taxon>
        <taxon>Tremellaceae</taxon>
        <taxon>Tremella</taxon>
    </lineage>
</organism>
<dbReference type="FunCoup" id="A0A4Q1BVJ3">
    <property type="interactions" value="833"/>
</dbReference>
<feature type="compositionally biased region" description="Basic and acidic residues" evidence="9">
    <location>
        <begin position="81"/>
        <end position="94"/>
    </location>
</feature>
<keyword evidence="6 12" id="KW-0347">Helicase</keyword>
<dbReference type="PROSITE" id="PS51194">
    <property type="entry name" value="HELICASE_CTER"/>
    <property type="match status" value="1"/>
</dbReference>
<dbReference type="Pfam" id="PF08148">
    <property type="entry name" value="DSHCT"/>
    <property type="match status" value="1"/>
</dbReference>
<dbReference type="InterPro" id="IPR048392">
    <property type="entry name" value="MTR4-like_stalk"/>
</dbReference>
<evidence type="ECO:0000256" key="7">
    <source>
        <dbReference type="ARBA" id="ARBA00022840"/>
    </source>
</evidence>
<dbReference type="GO" id="GO:0000460">
    <property type="term" value="P:maturation of 5.8S rRNA"/>
    <property type="evidence" value="ECO:0007669"/>
    <property type="project" value="TreeGrafter"/>
</dbReference>
<evidence type="ECO:0000256" key="6">
    <source>
        <dbReference type="ARBA" id="ARBA00022806"/>
    </source>
</evidence>
<feature type="region of interest" description="Disordered" evidence="9">
    <location>
        <begin position="381"/>
        <end position="406"/>
    </location>
</feature>
<dbReference type="Gene3D" id="1.10.3380.30">
    <property type="match status" value="1"/>
</dbReference>
<name>A0A4Q1BVJ3_TREME</name>
<evidence type="ECO:0000259" key="10">
    <source>
        <dbReference type="PROSITE" id="PS51192"/>
    </source>
</evidence>
<feature type="compositionally biased region" description="Basic residues" evidence="9">
    <location>
        <begin position="21"/>
        <end position="30"/>
    </location>
</feature>
<keyword evidence="5" id="KW-0378">Hydrolase</keyword>
<evidence type="ECO:0000313" key="12">
    <source>
        <dbReference type="EMBL" id="RXK42140.1"/>
    </source>
</evidence>
<dbReference type="GO" id="GO:0005524">
    <property type="term" value="F:ATP binding"/>
    <property type="evidence" value="ECO:0007669"/>
    <property type="project" value="UniProtKB-KW"/>
</dbReference>
<dbReference type="GO" id="GO:0031499">
    <property type="term" value="C:TRAMP complex"/>
    <property type="evidence" value="ECO:0007669"/>
    <property type="project" value="UniProtKB-ARBA"/>
</dbReference>
<keyword evidence="8" id="KW-0539">Nucleus</keyword>
<dbReference type="Pfam" id="PF00271">
    <property type="entry name" value="Helicase_C"/>
    <property type="match status" value="1"/>
</dbReference>
<protein>
    <submittedName>
        <fullName evidence="12">ATP-dependent RNA helicase DOB1</fullName>
    </submittedName>
</protein>
<dbReference type="CDD" id="cd18795">
    <property type="entry name" value="SF2_C_Ski2"/>
    <property type="match status" value="1"/>
</dbReference>
<dbReference type="PANTHER" id="PTHR12131">
    <property type="entry name" value="ATP-DEPENDENT RNA AND DNA HELICASE"/>
    <property type="match status" value="1"/>
</dbReference>
<evidence type="ECO:0000256" key="4">
    <source>
        <dbReference type="ARBA" id="ARBA00022741"/>
    </source>
</evidence>
<dbReference type="InterPro" id="IPR027417">
    <property type="entry name" value="P-loop_NTPase"/>
</dbReference>
<feature type="region of interest" description="Disordered" evidence="9">
    <location>
        <begin position="1"/>
        <end position="97"/>
    </location>
</feature>
<keyword evidence="7" id="KW-0067">ATP-binding</keyword>
<evidence type="ECO:0000256" key="3">
    <source>
        <dbReference type="ARBA" id="ARBA00022552"/>
    </source>
</evidence>